<dbReference type="OrthoDB" id="69108at2"/>
<organism evidence="1 2">
    <name type="scientific">Deinococcus phoenicis</name>
    <dbReference type="NCBI Taxonomy" id="1476583"/>
    <lineage>
        <taxon>Bacteria</taxon>
        <taxon>Thermotogati</taxon>
        <taxon>Deinococcota</taxon>
        <taxon>Deinococci</taxon>
        <taxon>Deinococcales</taxon>
        <taxon>Deinococcaceae</taxon>
        <taxon>Deinococcus</taxon>
    </lineage>
</organism>
<evidence type="ECO:0000313" key="2">
    <source>
        <dbReference type="Proteomes" id="UP000020492"/>
    </source>
</evidence>
<proteinExistence type="predicted"/>
<name>A0A016QLU8_9DEIO</name>
<dbReference type="AlphaFoldDB" id="A0A016QLU8"/>
<dbReference type="RefSeq" id="WP_034359326.1">
    <property type="nucleotide sequence ID" value="NZ_JHAC01000050.1"/>
</dbReference>
<dbReference type="EMBL" id="JHAC01000050">
    <property type="protein sequence ID" value="EYB67023.1"/>
    <property type="molecule type" value="Genomic_DNA"/>
</dbReference>
<protein>
    <submittedName>
        <fullName evidence="1">Uncharacterized protein</fullName>
    </submittedName>
</protein>
<gene>
    <name evidence="1" type="ORF">DEIPH_ctg052orf0018</name>
</gene>
<dbReference type="PATRIC" id="fig|1476583.3.peg.2882"/>
<dbReference type="STRING" id="1476583.DEIPH_ctg052orf0018"/>
<sequence length="138" mass="14376">MRAIITDLHTRLTAALPCPVLLPEQRELPLAGRKPGQSGGLGGYLAAHPGGYVQLEDAQGISDDGVTAVWWVPVAALAPTAEQSDALAGQVRRLLCGSPRCPGPYTPTLPDTARLVSPGVSLCRPSYQILSIDGVLAV</sequence>
<reference evidence="1 2" key="1">
    <citation type="submission" date="2014-03" db="EMBL/GenBank/DDBJ databases">
        <title>Draft genome sequence of Deinococcus phoenicis 1P10ME.</title>
        <authorList>
            <person name="Stepanov V.G."/>
            <person name="Vaishampayan P."/>
            <person name="Venkateswaran K."/>
            <person name="Fox G.E."/>
        </authorList>
    </citation>
    <scope>NUCLEOTIDE SEQUENCE [LARGE SCALE GENOMIC DNA]</scope>
    <source>
        <strain evidence="1 2">1P10ME</strain>
    </source>
</reference>
<evidence type="ECO:0000313" key="1">
    <source>
        <dbReference type="EMBL" id="EYB67023.1"/>
    </source>
</evidence>
<dbReference type="Proteomes" id="UP000020492">
    <property type="component" value="Unassembled WGS sequence"/>
</dbReference>
<accession>A0A016QLU8</accession>
<keyword evidence="2" id="KW-1185">Reference proteome</keyword>
<comment type="caution">
    <text evidence="1">The sequence shown here is derived from an EMBL/GenBank/DDBJ whole genome shotgun (WGS) entry which is preliminary data.</text>
</comment>